<feature type="compositionally biased region" description="Basic and acidic residues" evidence="2">
    <location>
        <begin position="769"/>
        <end position="778"/>
    </location>
</feature>
<dbReference type="PROSITE" id="PS50280">
    <property type="entry name" value="SET"/>
    <property type="match status" value="1"/>
</dbReference>
<evidence type="ECO:0000256" key="2">
    <source>
        <dbReference type="SAM" id="MobiDB-lite"/>
    </source>
</evidence>
<name>A0A8J6LC58_TENMO</name>
<feature type="region of interest" description="Disordered" evidence="2">
    <location>
        <begin position="751"/>
        <end position="810"/>
    </location>
</feature>
<dbReference type="GO" id="GO:0008276">
    <property type="term" value="F:protein methyltransferase activity"/>
    <property type="evidence" value="ECO:0007669"/>
    <property type="project" value="UniProtKB-ARBA"/>
</dbReference>
<feature type="compositionally biased region" description="Basic and acidic residues" evidence="2">
    <location>
        <begin position="957"/>
        <end position="969"/>
    </location>
</feature>
<feature type="coiled-coil region" evidence="1">
    <location>
        <begin position="853"/>
        <end position="880"/>
    </location>
</feature>
<dbReference type="GO" id="GO:0008170">
    <property type="term" value="F:N-methyltransferase activity"/>
    <property type="evidence" value="ECO:0007669"/>
    <property type="project" value="UniProtKB-ARBA"/>
</dbReference>
<keyword evidence="5" id="KW-1185">Reference proteome</keyword>
<dbReference type="SUPFAM" id="SSF82199">
    <property type="entry name" value="SET domain"/>
    <property type="match status" value="1"/>
</dbReference>
<feature type="compositionally biased region" description="Low complexity" evidence="2">
    <location>
        <begin position="794"/>
        <end position="810"/>
    </location>
</feature>
<dbReference type="Gene3D" id="1.10.220.160">
    <property type="match status" value="1"/>
</dbReference>
<dbReference type="PANTHER" id="PTHR46455">
    <property type="entry name" value="SET AND MYND DOMAIN CONTAINING, ARTHROPOD-SPECIFIC, MEMBER 4, ISOFORM A"/>
    <property type="match status" value="1"/>
</dbReference>
<dbReference type="Gene3D" id="1.10.10.60">
    <property type="entry name" value="Homeodomain-like"/>
    <property type="match status" value="1"/>
</dbReference>
<feature type="region of interest" description="Disordered" evidence="2">
    <location>
        <begin position="946"/>
        <end position="969"/>
    </location>
</feature>
<gene>
    <name evidence="4" type="ORF">GEV33_005989</name>
</gene>
<reference evidence="4" key="1">
    <citation type="journal article" date="2020" name="J Insects Food Feed">
        <title>The yellow mealworm (Tenebrio molitor) genome: a resource for the emerging insects as food and feed industry.</title>
        <authorList>
            <person name="Eriksson T."/>
            <person name="Andere A."/>
            <person name="Kelstrup H."/>
            <person name="Emery V."/>
            <person name="Picard C."/>
        </authorList>
    </citation>
    <scope>NUCLEOTIDE SEQUENCE</scope>
    <source>
        <strain evidence="4">Stoneville</strain>
        <tissue evidence="4">Whole head</tissue>
    </source>
</reference>
<proteinExistence type="predicted"/>
<dbReference type="AlphaFoldDB" id="A0A8J6LC58"/>
<comment type="caution">
    <text evidence="4">The sequence shown here is derived from an EMBL/GenBank/DDBJ whole genome shotgun (WGS) entry which is preliminary data.</text>
</comment>
<dbReference type="Gene3D" id="6.10.140.2220">
    <property type="match status" value="1"/>
</dbReference>
<evidence type="ECO:0000313" key="5">
    <source>
        <dbReference type="Proteomes" id="UP000719412"/>
    </source>
</evidence>
<evidence type="ECO:0000256" key="1">
    <source>
        <dbReference type="SAM" id="Coils"/>
    </source>
</evidence>
<accession>A0A8J6LC58</accession>
<dbReference type="InterPro" id="IPR046341">
    <property type="entry name" value="SET_dom_sf"/>
</dbReference>
<evidence type="ECO:0000313" key="4">
    <source>
        <dbReference type="EMBL" id="KAH0816804.1"/>
    </source>
</evidence>
<dbReference type="Gene3D" id="2.170.270.10">
    <property type="entry name" value="SET domain"/>
    <property type="match status" value="1"/>
</dbReference>
<feature type="region of interest" description="Disordered" evidence="2">
    <location>
        <begin position="1"/>
        <end position="24"/>
    </location>
</feature>
<dbReference type="InterPro" id="IPR053010">
    <property type="entry name" value="SET_SmydA-8"/>
</dbReference>
<keyword evidence="1" id="KW-0175">Coiled coil</keyword>
<sequence>MSRHSKRKRCTRRSQSTTSSENLEDLSEGPIFEVKTSQLMGRYMVSRKNLKPSDIILSEAPLVVGPCTASRVQCLGCYRILESTPYVKCKGCGWPLCSHKCRGLGKKYGHSDVECAVLKTTRSAQMLEYNELEKMRPHFNAIVPLRCLLLKETDPQAYEGLMKMETHNEIRRNIPDLWRTNQITVVNRIVEDWGLKEYTEEEVHSICGILEVNSFEIGQQGVNIRGLYPTAFLMSHDCVPNTNHIDEENTFRLTVRASTEIAPGEMITLSYAYTLQSTLKRREHLLENKFFECRCKRCSDPTELGTYTGALICPKCRTGDVLSTNPLNSEADWKCTNSSTCPGYKITSRSMQLLIDRISQEVERIDCNDVVAMEAFLQKYRNVLHPTHYLSLSVKLSLSQLYGRISGYLIDELSEQMLMRKQEICEEIMKIFNVIEPGYTRLRGVTLYEMHAPLMILLTRQFESHCTKSELRSKLKKVVKCLDEASTILSYEPETSPEGMMGVAARDALVRIRDWEKILGNRYETVTCASAPHSNPTFHGTARSRDLRHRHQQPPIPPRCRYEKQWNNAFLPLTVYLSVTRIALVQIQILLAVCEMETQSFRSLQKKRTTNFREDETKLLIQLWGSPQIQNKLYLTHRKEPVMRLLAANMQQRGFYRTPDEIKTRIRNLKCLYHRIKRTVQSGSGIGTVDPDWPHYKAMDNILSKQNQKKENLYKDNVFEGPRCEDIKQEIDDIDINDDMESYTTNSMAGSEFEDEHVQLPPLTPAPNKDGKKTDAKTYQHKNLPKILPNLTMPSQGQPNGGQNKQGPIPSLPFPLLILNGVQAPNNASVDKKDLMKNTDGPKVDADMTHILKEILEVQKENLDIERQRLELEKQRLEFERFVGSQLLAMGPVIGSLFQRFAFAAEENPECNDKSRMKRRNSCDIDMLKESKILKTLLSEGIKKCMMGDEDSENEDSSTHNDDSNASRK</sequence>
<evidence type="ECO:0000259" key="3">
    <source>
        <dbReference type="PROSITE" id="PS50280"/>
    </source>
</evidence>
<reference evidence="4" key="2">
    <citation type="submission" date="2021-08" db="EMBL/GenBank/DDBJ databases">
        <authorList>
            <person name="Eriksson T."/>
        </authorList>
    </citation>
    <scope>NUCLEOTIDE SEQUENCE</scope>
    <source>
        <strain evidence="4">Stoneville</strain>
        <tissue evidence="4">Whole head</tissue>
    </source>
</reference>
<dbReference type="GO" id="GO:0008757">
    <property type="term" value="F:S-adenosylmethionine-dependent methyltransferase activity"/>
    <property type="evidence" value="ECO:0007669"/>
    <property type="project" value="UniProtKB-ARBA"/>
</dbReference>
<feature type="region of interest" description="Disordered" evidence="2">
    <location>
        <begin position="534"/>
        <end position="558"/>
    </location>
</feature>
<dbReference type="EMBL" id="JABDTM020020895">
    <property type="protein sequence ID" value="KAH0816804.1"/>
    <property type="molecule type" value="Genomic_DNA"/>
</dbReference>
<dbReference type="PANTHER" id="PTHR46455:SF5">
    <property type="entry name" value="SET AND MYND DOMAIN CONTAINING, ARTHROPOD-SPECIFIC, MEMBER 4, ISOFORM A"/>
    <property type="match status" value="1"/>
</dbReference>
<feature type="compositionally biased region" description="Basic residues" evidence="2">
    <location>
        <begin position="1"/>
        <end position="12"/>
    </location>
</feature>
<organism evidence="4 5">
    <name type="scientific">Tenebrio molitor</name>
    <name type="common">Yellow mealworm beetle</name>
    <dbReference type="NCBI Taxonomy" id="7067"/>
    <lineage>
        <taxon>Eukaryota</taxon>
        <taxon>Metazoa</taxon>
        <taxon>Ecdysozoa</taxon>
        <taxon>Arthropoda</taxon>
        <taxon>Hexapoda</taxon>
        <taxon>Insecta</taxon>
        <taxon>Pterygota</taxon>
        <taxon>Neoptera</taxon>
        <taxon>Endopterygota</taxon>
        <taxon>Coleoptera</taxon>
        <taxon>Polyphaga</taxon>
        <taxon>Cucujiformia</taxon>
        <taxon>Tenebrionidae</taxon>
        <taxon>Tenebrio</taxon>
    </lineage>
</organism>
<dbReference type="CDD" id="cd20071">
    <property type="entry name" value="SET_SMYD"/>
    <property type="match status" value="1"/>
</dbReference>
<feature type="domain" description="SET" evidence="3">
    <location>
        <begin position="30"/>
        <end position="272"/>
    </location>
</feature>
<dbReference type="Proteomes" id="UP000719412">
    <property type="component" value="Unassembled WGS sequence"/>
</dbReference>
<protein>
    <recommendedName>
        <fullName evidence="3">SET domain-containing protein</fullName>
    </recommendedName>
</protein>
<dbReference type="Pfam" id="PF13837">
    <property type="entry name" value="Myb_DNA-bind_4"/>
    <property type="match status" value="1"/>
</dbReference>
<dbReference type="InterPro" id="IPR001214">
    <property type="entry name" value="SET_dom"/>
</dbReference>
<dbReference type="InterPro" id="IPR044822">
    <property type="entry name" value="Myb_DNA-bind_4"/>
</dbReference>